<accession>A0A5C6BBB4</accession>
<evidence type="ECO:0008006" key="3">
    <source>
        <dbReference type="Google" id="ProtNLM"/>
    </source>
</evidence>
<protein>
    <recommendedName>
        <fullName evidence="3">Type III restriction enzyme, res subunit</fullName>
    </recommendedName>
</protein>
<evidence type="ECO:0000313" key="2">
    <source>
        <dbReference type="Proteomes" id="UP000320176"/>
    </source>
</evidence>
<organism evidence="1 2">
    <name type="scientific">Stieleria varia</name>
    <dbReference type="NCBI Taxonomy" id="2528005"/>
    <lineage>
        <taxon>Bacteria</taxon>
        <taxon>Pseudomonadati</taxon>
        <taxon>Planctomycetota</taxon>
        <taxon>Planctomycetia</taxon>
        <taxon>Pirellulales</taxon>
        <taxon>Pirellulaceae</taxon>
        <taxon>Stieleria</taxon>
    </lineage>
</organism>
<proteinExistence type="predicted"/>
<dbReference type="Proteomes" id="UP000320176">
    <property type="component" value="Unassembled WGS sequence"/>
</dbReference>
<evidence type="ECO:0000313" key="1">
    <source>
        <dbReference type="EMBL" id="TWU07814.1"/>
    </source>
</evidence>
<reference evidence="1 2" key="1">
    <citation type="submission" date="2019-02" db="EMBL/GenBank/DDBJ databases">
        <title>Deep-cultivation of Planctomycetes and their phenomic and genomic characterization uncovers novel biology.</title>
        <authorList>
            <person name="Wiegand S."/>
            <person name="Jogler M."/>
            <person name="Boedeker C."/>
            <person name="Pinto D."/>
            <person name="Vollmers J."/>
            <person name="Rivas-Marin E."/>
            <person name="Kohn T."/>
            <person name="Peeters S.H."/>
            <person name="Heuer A."/>
            <person name="Rast P."/>
            <person name="Oberbeckmann S."/>
            <person name="Bunk B."/>
            <person name="Jeske O."/>
            <person name="Meyerdierks A."/>
            <person name="Storesund J.E."/>
            <person name="Kallscheuer N."/>
            <person name="Luecker S."/>
            <person name="Lage O.M."/>
            <person name="Pohl T."/>
            <person name="Merkel B.J."/>
            <person name="Hornburger P."/>
            <person name="Mueller R.-W."/>
            <person name="Bruemmer F."/>
            <person name="Labrenz M."/>
            <person name="Spormann A.M."/>
            <person name="Op Den Camp H."/>
            <person name="Overmann J."/>
            <person name="Amann R."/>
            <person name="Jetten M.S.M."/>
            <person name="Mascher T."/>
            <person name="Medema M.H."/>
            <person name="Devos D.P."/>
            <person name="Kaster A.-K."/>
            <person name="Ovreas L."/>
            <person name="Rohde M."/>
            <person name="Galperin M.Y."/>
            <person name="Jogler C."/>
        </authorList>
    </citation>
    <scope>NUCLEOTIDE SEQUENCE [LARGE SCALE GENOMIC DNA]</scope>
    <source>
        <strain evidence="1 2">Pla52n</strain>
    </source>
</reference>
<comment type="caution">
    <text evidence="1">The sequence shown here is derived from an EMBL/GenBank/DDBJ whole genome shotgun (WGS) entry which is preliminary data.</text>
</comment>
<dbReference type="AlphaFoldDB" id="A0A5C6BBB4"/>
<gene>
    <name evidence="1" type="ORF">Pla52n_03890</name>
</gene>
<name>A0A5C6BBB4_9BACT</name>
<dbReference type="OrthoDB" id="9804145at2"/>
<sequence length="304" mass="34989">MGADTFVPDQQDTVDRTSVRIDVSDIAGNAPVMPEVESAELLDPMIDVPAMSRLLLDVVPNPWQGARIVSDALAVLRKRDISEARIFTNRLFMMNAIKEDLKQQINEGGESEFRKMLASGDLSFQLISKGDPALNWELAETLSLDVSDEDRVQSRKTERRLRSGLFDPVYQKEINSLEKDVAWYLDAETAVHWWHRISVKQVWHMQGWQRNRIYPDFLVYMKGDGTGAVKFSVLETKGMHLSSNEDTQYKQRLFELLTQHSSETETVGELFLEQGEQHEQQLRFDMIFENDWRYKLGQFVGNDG</sequence>
<dbReference type="EMBL" id="SJPN01000001">
    <property type="protein sequence ID" value="TWU07814.1"/>
    <property type="molecule type" value="Genomic_DNA"/>
</dbReference>
<dbReference type="RefSeq" id="WP_146517973.1">
    <property type="nucleotide sequence ID" value="NZ_CP151726.1"/>
</dbReference>
<keyword evidence="2" id="KW-1185">Reference proteome</keyword>